<protein>
    <submittedName>
        <fullName evidence="1">Uncharacterized protein</fullName>
    </submittedName>
</protein>
<gene>
    <name evidence="1" type="ORF">NCTC11991_03565</name>
</gene>
<evidence type="ECO:0000313" key="1">
    <source>
        <dbReference type="EMBL" id="STY86045.1"/>
    </source>
</evidence>
<name>A0A378PH03_9GAMM</name>
<dbReference type="AlphaFoldDB" id="A0A378PH03"/>
<sequence>MLLGLEISTFVMVSSYFNSKSGINPELIKVAVPCASKSSSKTFNPSIAIFLPKSTVVSVFPTPPFKLETAIVKHLEPFGRI</sequence>
<proteinExistence type="predicted"/>
<accession>A0A378PH03</accession>
<evidence type="ECO:0000313" key="2">
    <source>
        <dbReference type="Proteomes" id="UP000255110"/>
    </source>
</evidence>
<organism evidence="1 2">
    <name type="scientific">Legionella steigerwaltii</name>
    <dbReference type="NCBI Taxonomy" id="460"/>
    <lineage>
        <taxon>Bacteria</taxon>
        <taxon>Pseudomonadati</taxon>
        <taxon>Pseudomonadota</taxon>
        <taxon>Gammaproteobacteria</taxon>
        <taxon>Legionellales</taxon>
        <taxon>Legionellaceae</taxon>
        <taxon>Legionella</taxon>
    </lineage>
</organism>
<dbReference type="Proteomes" id="UP000255110">
    <property type="component" value="Unassembled WGS sequence"/>
</dbReference>
<reference evidence="1 2" key="1">
    <citation type="submission" date="2018-06" db="EMBL/GenBank/DDBJ databases">
        <authorList>
            <consortium name="Pathogen Informatics"/>
            <person name="Doyle S."/>
        </authorList>
    </citation>
    <scope>NUCLEOTIDE SEQUENCE [LARGE SCALE GENOMIC DNA]</scope>
    <source>
        <strain evidence="1 2">NCTC11991</strain>
    </source>
</reference>
<dbReference type="EMBL" id="UGOY01000003">
    <property type="protein sequence ID" value="STY86045.1"/>
    <property type="molecule type" value="Genomic_DNA"/>
</dbReference>